<dbReference type="InterPro" id="IPR036457">
    <property type="entry name" value="PPM-type-like_dom_sf"/>
</dbReference>
<name>A0A7S0R6W4_9CHLO</name>
<dbReference type="InterPro" id="IPR001932">
    <property type="entry name" value="PPM-type_phosphatase-like_dom"/>
</dbReference>
<protein>
    <recommendedName>
        <fullName evidence="2">PPM-type phosphatase domain-containing protein</fullName>
    </recommendedName>
</protein>
<organism evidence="3">
    <name type="scientific">Pyramimonas obovata</name>
    <dbReference type="NCBI Taxonomy" id="1411642"/>
    <lineage>
        <taxon>Eukaryota</taxon>
        <taxon>Viridiplantae</taxon>
        <taxon>Chlorophyta</taxon>
        <taxon>Pyramimonadophyceae</taxon>
        <taxon>Pyramimonadales</taxon>
        <taxon>Pyramimonadaceae</taxon>
        <taxon>Pyramimonas</taxon>
        <taxon>Pyramimonas incertae sedis</taxon>
    </lineage>
</organism>
<dbReference type="PROSITE" id="PS51746">
    <property type="entry name" value="PPM_2"/>
    <property type="match status" value="1"/>
</dbReference>
<dbReference type="PANTHER" id="PTHR47992">
    <property type="entry name" value="PROTEIN PHOSPHATASE"/>
    <property type="match status" value="1"/>
</dbReference>
<evidence type="ECO:0000259" key="2">
    <source>
        <dbReference type="PROSITE" id="PS51746"/>
    </source>
</evidence>
<feature type="region of interest" description="Disordered" evidence="1">
    <location>
        <begin position="104"/>
        <end position="142"/>
    </location>
</feature>
<dbReference type="Pfam" id="PF00481">
    <property type="entry name" value="PP2C"/>
    <property type="match status" value="1"/>
</dbReference>
<feature type="domain" description="PPM-type phosphatase" evidence="2">
    <location>
        <begin position="1"/>
        <end position="99"/>
    </location>
</feature>
<feature type="compositionally biased region" description="Polar residues" evidence="1">
    <location>
        <begin position="133"/>
        <end position="142"/>
    </location>
</feature>
<proteinExistence type="predicted"/>
<sequence>MNIRVNSNAQTVNFAAAPVVATPDVLEHKFEADDEYLIVASDGLWEVTTSAQAVRFIRRAVAKTGATAAGLEAAAKQLVDDAVLRRRTSDNVSCIIFALPGSGAVGSSSTPATEAAVKSAPTPPVKKAESPTPAVSASSELPTDSNPVLIAAAAAAVAALAVVASQLLR</sequence>
<dbReference type="InterPro" id="IPR015655">
    <property type="entry name" value="PP2C"/>
</dbReference>
<dbReference type="EMBL" id="HBFA01018837">
    <property type="protein sequence ID" value="CAD8668650.1"/>
    <property type="molecule type" value="Transcribed_RNA"/>
</dbReference>
<dbReference type="Gene3D" id="3.60.40.10">
    <property type="entry name" value="PPM-type phosphatase domain"/>
    <property type="match status" value="1"/>
</dbReference>
<evidence type="ECO:0000313" key="3">
    <source>
        <dbReference type="EMBL" id="CAD8668650.1"/>
    </source>
</evidence>
<dbReference type="GO" id="GO:0004722">
    <property type="term" value="F:protein serine/threonine phosphatase activity"/>
    <property type="evidence" value="ECO:0007669"/>
    <property type="project" value="InterPro"/>
</dbReference>
<dbReference type="SUPFAM" id="SSF81606">
    <property type="entry name" value="PP2C-like"/>
    <property type="match status" value="1"/>
</dbReference>
<gene>
    <name evidence="3" type="ORF">POBO1169_LOCUS9640</name>
</gene>
<dbReference type="AlphaFoldDB" id="A0A7S0R6W4"/>
<evidence type="ECO:0000256" key="1">
    <source>
        <dbReference type="SAM" id="MobiDB-lite"/>
    </source>
</evidence>
<accession>A0A7S0R6W4</accession>
<reference evidence="3" key="1">
    <citation type="submission" date="2021-01" db="EMBL/GenBank/DDBJ databases">
        <authorList>
            <person name="Corre E."/>
            <person name="Pelletier E."/>
            <person name="Niang G."/>
            <person name="Scheremetjew M."/>
            <person name="Finn R."/>
            <person name="Kale V."/>
            <person name="Holt S."/>
            <person name="Cochrane G."/>
            <person name="Meng A."/>
            <person name="Brown T."/>
            <person name="Cohen L."/>
        </authorList>
    </citation>
    <scope>NUCLEOTIDE SEQUENCE</scope>
    <source>
        <strain evidence="3">CCMP722</strain>
    </source>
</reference>